<reference evidence="9 10" key="1">
    <citation type="submission" date="2018-05" db="EMBL/GenBank/DDBJ databases">
        <title>complete genome sequence of Aquabacterium olei NBRC 110486.</title>
        <authorList>
            <person name="Tang B."/>
            <person name="Chang J."/>
            <person name="Zhang L."/>
            <person name="Yang H."/>
        </authorList>
    </citation>
    <scope>NUCLEOTIDE SEQUENCE [LARGE SCALE GENOMIC DNA]</scope>
    <source>
        <strain evidence="9 10">NBRC 110486</strain>
    </source>
</reference>
<dbReference type="PANTHER" id="PTHR30151:SF38">
    <property type="entry name" value="ALIPHATIC SULFONATES TRANSPORT PERMEASE PROTEIN SSUC-RELATED"/>
    <property type="match status" value="1"/>
</dbReference>
<gene>
    <name evidence="9" type="ORF">DEH84_14745</name>
</gene>
<feature type="transmembrane region" description="Helical" evidence="7">
    <location>
        <begin position="162"/>
        <end position="189"/>
    </location>
</feature>
<evidence type="ECO:0000256" key="7">
    <source>
        <dbReference type="RuleBase" id="RU363032"/>
    </source>
</evidence>
<dbReference type="GO" id="GO:0055085">
    <property type="term" value="P:transmembrane transport"/>
    <property type="evidence" value="ECO:0007669"/>
    <property type="project" value="InterPro"/>
</dbReference>
<evidence type="ECO:0000256" key="1">
    <source>
        <dbReference type="ARBA" id="ARBA00004651"/>
    </source>
</evidence>
<feature type="domain" description="ABC transmembrane type-1" evidence="8">
    <location>
        <begin position="96"/>
        <end position="280"/>
    </location>
</feature>
<keyword evidence="3" id="KW-1003">Cell membrane</keyword>
<dbReference type="OrthoDB" id="8138334at2"/>
<feature type="transmembrane region" description="Helical" evidence="7">
    <location>
        <begin position="135"/>
        <end position="156"/>
    </location>
</feature>
<dbReference type="PANTHER" id="PTHR30151">
    <property type="entry name" value="ALKANE SULFONATE ABC TRANSPORTER-RELATED, MEMBRANE SUBUNIT"/>
    <property type="match status" value="1"/>
</dbReference>
<evidence type="ECO:0000256" key="4">
    <source>
        <dbReference type="ARBA" id="ARBA00022692"/>
    </source>
</evidence>
<evidence type="ECO:0000256" key="6">
    <source>
        <dbReference type="ARBA" id="ARBA00023136"/>
    </source>
</evidence>
<dbReference type="RefSeq" id="WP_109037532.1">
    <property type="nucleotide sequence ID" value="NZ_CP029210.1"/>
</dbReference>
<dbReference type="EMBL" id="CP029210">
    <property type="protein sequence ID" value="AWI54538.1"/>
    <property type="molecule type" value="Genomic_DNA"/>
</dbReference>
<name>A0A2U8FUS4_9BURK</name>
<dbReference type="GO" id="GO:0005886">
    <property type="term" value="C:plasma membrane"/>
    <property type="evidence" value="ECO:0007669"/>
    <property type="project" value="UniProtKB-SubCell"/>
</dbReference>
<dbReference type="AlphaFoldDB" id="A0A2U8FUS4"/>
<accession>A0A2U8FUS4</accession>
<organism evidence="9 10">
    <name type="scientific">Aquabacterium olei</name>
    <dbReference type="NCBI Taxonomy" id="1296669"/>
    <lineage>
        <taxon>Bacteria</taxon>
        <taxon>Pseudomonadati</taxon>
        <taxon>Pseudomonadota</taxon>
        <taxon>Betaproteobacteria</taxon>
        <taxon>Burkholderiales</taxon>
        <taxon>Aquabacterium</taxon>
    </lineage>
</organism>
<dbReference type="Proteomes" id="UP000244892">
    <property type="component" value="Chromosome"/>
</dbReference>
<sequence>MAVSTDDLAIFPPEGALPATPASTRRSPSRVAGGLAWLASTLGTVALGLILPAALFALWWTAADRHWIAEQILPSPAFVWESLGIVWDSGELLGHVGHSARRAALSLLIGGGAGLVLGFAMGLSERIRAYVWPSFNALAQLPVLGWIPLLIIFIGIEEGLKLTAISIAVVVPVALSTLNGIANIPAALLEVGRVYRFSAWQTLGRIVLPATTPALFTGLRQGVMQAWLTTIFVELLSSSEGLGFFMSYSRSLSQIDMVIVSMLAIGVLGLAIELTLRLVESRLQGWRRNAF</sequence>
<dbReference type="Pfam" id="PF00528">
    <property type="entry name" value="BPD_transp_1"/>
    <property type="match status" value="1"/>
</dbReference>
<evidence type="ECO:0000259" key="8">
    <source>
        <dbReference type="PROSITE" id="PS50928"/>
    </source>
</evidence>
<comment type="subcellular location">
    <subcellularLocation>
        <location evidence="1 7">Cell membrane</location>
        <topology evidence="1 7">Multi-pass membrane protein</topology>
    </subcellularLocation>
</comment>
<dbReference type="SUPFAM" id="SSF161098">
    <property type="entry name" value="MetI-like"/>
    <property type="match status" value="1"/>
</dbReference>
<dbReference type="CDD" id="cd06261">
    <property type="entry name" value="TM_PBP2"/>
    <property type="match status" value="1"/>
</dbReference>
<dbReference type="Gene3D" id="1.10.3720.10">
    <property type="entry name" value="MetI-like"/>
    <property type="match status" value="1"/>
</dbReference>
<keyword evidence="5 7" id="KW-1133">Transmembrane helix</keyword>
<keyword evidence="2 7" id="KW-0813">Transport</keyword>
<feature type="transmembrane region" description="Helical" evidence="7">
    <location>
        <begin position="103"/>
        <end position="123"/>
    </location>
</feature>
<evidence type="ECO:0000256" key="3">
    <source>
        <dbReference type="ARBA" id="ARBA00022475"/>
    </source>
</evidence>
<dbReference type="InterPro" id="IPR035906">
    <property type="entry name" value="MetI-like_sf"/>
</dbReference>
<evidence type="ECO:0000313" key="9">
    <source>
        <dbReference type="EMBL" id="AWI54538.1"/>
    </source>
</evidence>
<evidence type="ECO:0000256" key="2">
    <source>
        <dbReference type="ARBA" id="ARBA00022448"/>
    </source>
</evidence>
<evidence type="ECO:0000256" key="5">
    <source>
        <dbReference type="ARBA" id="ARBA00022989"/>
    </source>
</evidence>
<dbReference type="PROSITE" id="PS50928">
    <property type="entry name" value="ABC_TM1"/>
    <property type="match status" value="1"/>
</dbReference>
<feature type="transmembrane region" description="Helical" evidence="7">
    <location>
        <begin position="258"/>
        <end position="279"/>
    </location>
</feature>
<proteinExistence type="inferred from homology"/>
<feature type="transmembrane region" description="Helical" evidence="7">
    <location>
        <begin position="35"/>
        <end position="60"/>
    </location>
</feature>
<evidence type="ECO:0000313" key="10">
    <source>
        <dbReference type="Proteomes" id="UP000244892"/>
    </source>
</evidence>
<keyword evidence="6 7" id="KW-0472">Membrane</keyword>
<dbReference type="InterPro" id="IPR000515">
    <property type="entry name" value="MetI-like"/>
</dbReference>
<comment type="similarity">
    <text evidence="7">Belongs to the binding-protein-dependent transport system permease family.</text>
</comment>
<protein>
    <submittedName>
        <fullName evidence="9">Sulfonate ABC transporter</fullName>
    </submittedName>
</protein>
<keyword evidence="4 7" id="KW-0812">Transmembrane</keyword>
<keyword evidence="10" id="KW-1185">Reference proteome</keyword>
<dbReference type="KEGG" id="aon:DEH84_14745"/>